<gene>
    <name evidence="2" type="ORF">Cop2CBH44_04880</name>
</gene>
<keyword evidence="2" id="KW-0378">Hydrolase</keyword>
<dbReference type="InterPro" id="IPR051044">
    <property type="entry name" value="MAG_DAG_Lipase"/>
</dbReference>
<dbReference type="InterPro" id="IPR029058">
    <property type="entry name" value="AB_hydrolase_fold"/>
</dbReference>
<dbReference type="KEGG" id="copr:Cop2CBH44_04880"/>
<proteinExistence type="predicted"/>
<evidence type="ECO:0000259" key="1">
    <source>
        <dbReference type="Pfam" id="PF12146"/>
    </source>
</evidence>
<dbReference type="Pfam" id="PF12146">
    <property type="entry name" value="Hydrolase_4"/>
    <property type="match status" value="1"/>
</dbReference>
<protein>
    <submittedName>
        <fullName evidence="2">Alpha/beta hydrolase</fullName>
    </submittedName>
</protein>
<dbReference type="AlphaFoldDB" id="A0A7G1HR30"/>
<keyword evidence="3" id="KW-1185">Reference proteome</keyword>
<dbReference type="GO" id="GO:0016787">
    <property type="term" value="F:hydrolase activity"/>
    <property type="evidence" value="ECO:0007669"/>
    <property type="project" value="UniProtKB-KW"/>
</dbReference>
<reference evidence="3" key="1">
    <citation type="submission" date="2020-07" db="EMBL/GenBank/DDBJ databases">
        <title>Complete genome sequencing of Coprobacter sp. strain 2CBH44.</title>
        <authorList>
            <person name="Sakamoto M."/>
            <person name="Murakami T."/>
            <person name="Mori H."/>
        </authorList>
    </citation>
    <scope>NUCLEOTIDE SEQUENCE [LARGE SCALE GENOMIC DNA]</scope>
    <source>
        <strain evidence="3">2CBH44</strain>
    </source>
</reference>
<dbReference type="RefSeq" id="WP_055096031.1">
    <property type="nucleotide sequence ID" value="NZ_AP023322.1"/>
</dbReference>
<evidence type="ECO:0000313" key="3">
    <source>
        <dbReference type="Proteomes" id="UP000594042"/>
    </source>
</evidence>
<feature type="domain" description="Serine aminopeptidase S33" evidence="1">
    <location>
        <begin position="59"/>
        <end position="264"/>
    </location>
</feature>
<evidence type="ECO:0000313" key="2">
    <source>
        <dbReference type="EMBL" id="BCI62135.1"/>
    </source>
</evidence>
<accession>A0A7G1HR30</accession>
<dbReference type="Proteomes" id="UP000594042">
    <property type="component" value="Chromosome"/>
</dbReference>
<dbReference type="SUPFAM" id="SSF53474">
    <property type="entry name" value="alpha/beta-Hydrolases"/>
    <property type="match status" value="1"/>
</dbReference>
<dbReference type="Gene3D" id="3.40.50.1820">
    <property type="entry name" value="alpha/beta hydrolase"/>
    <property type="match status" value="1"/>
</dbReference>
<dbReference type="PANTHER" id="PTHR11614">
    <property type="entry name" value="PHOSPHOLIPASE-RELATED"/>
    <property type="match status" value="1"/>
</dbReference>
<name>A0A7G1HR30_9BACT</name>
<dbReference type="InterPro" id="IPR022742">
    <property type="entry name" value="Hydrolase_4"/>
</dbReference>
<sequence length="334" mass="38279">MKQSIFLFLFFVLSVVCVKAQYSMDVLGGRFEMQTLNMPDDYDGKVITTIIRREARVPTHKAILYVHGYNDYFFQSQLAQIFNDSCYNFYAVDLRKYGRSLMASQTAFQVHNLNEYFADIDTTLSIMKSEGNTEIILMGHSTGGLITALYCNERRNNLSVKGLILNSPFLDMNQSWIKEKILIPVVSFLGLFSPNIKIKQSKSTAYAESLLIDHHGEWIYDTSKKFKQSPPVTSGWIRAIHRGQKKVHRGLDISCPILVMFSSQSVYGDDWTPEHQKGDAVLDVKDIEKYGKRLGPHVTEVVIPEGLHDLILSQKSAREKTYETMFEWLYSNKL</sequence>
<dbReference type="EMBL" id="AP023322">
    <property type="protein sequence ID" value="BCI62135.1"/>
    <property type="molecule type" value="Genomic_DNA"/>
</dbReference>
<organism evidence="2 3">
    <name type="scientific">Coprobacter secundus subsp. similis</name>
    <dbReference type="NCBI Taxonomy" id="2751153"/>
    <lineage>
        <taxon>Bacteria</taxon>
        <taxon>Pseudomonadati</taxon>
        <taxon>Bacteroidota</taxon>
        <taxon>Bacteroidia</taxon>
        <taxon>Bacteroidales</taxon>
        <taxon>Barnesiellaceae</taxon>
        <taxon>Coprobacter</taxon>
    </lineage>
</organism>